<accession>D7CP70</accession>
<evidence type="ECO:0000256" key="1">
    <source>
        <dbReference type="ARBA" id="ARBA00003365"/>
    </source>
</evidence>
<evidence type="ECO:0000313" key="12">
    <source>
        <dbReference type="Proteomes" id="UP000000378"/>
    </source>
</evidence>
<proteinExistence type="inferred from homology"/>
<dbReference type="Proteomes" id="UP000000378">
    <property type="component" value="Chromosome"/>
</dbReference>
<dbReference type="HAMAP" id="MF_00131">
    <property type="entry name" value="Trp_synth_alpha"/>
    <property type="match status" value="1"/>
</dbReference>
<dbReference type="HOGENOM" id="CLU_016734_0_0_9"/>
<feature type="active site" description="Proton acceptor" evidence="9">
    <location>
        <position position="60"/>
    </location>
</feature>
<dbReference type="GO" id="GO:0005829">
    <property type="term" value="C:cytosol"/>
    <property type="evidence" value="ECO:0007669"/>
    <property type="project" value="TreeGrafter"/>
</dbReference>
<dbReference type="GO" id="GO:0004834">
    <property type="term" value="F:tryptophan synthase activity"/>
    <property type="evidence" value="ECO:0007669"/>
    <property type="project" value="UniProtKB-UniRule"/>
</dbReference>
<dbReference type="PANTHER" id="PTHR43406">
    <property type="entry name" value="TRYPTOPHAN SYNTHASE, ALPHA CHAIN"/>
    <property type="match status" value="1"/>
</dbReference>
<evidence type="ECO:0000256" key="10">
    <source>
        <dbReference type="RuleBase" id="RU003662"/>
    </source>
</evidence>
<sequence>MNRLELRLRQLKEREEKGLIGFMMACEPDFATAVECAKALEEAGCDILEIGVPYADPIADGEVIERAHFRGVERGMNMTKALEFVRAVHDNCSLPLVMFSYFNPILRRGVEVFARELETAGASAVIIPDLPLEEREKYDQIDVDIIPMLAPTADEQRMARADHYARSFIYCVSVAGVTGERDRLPDLTDYLSRVRARTSHPLAVGFGISSGAQVARIKDYADLVVVGSALVRIIEENSDDKTRLLSELSALARNLKQALR</sequence>
<evidence type="ECO:0000256" key="7">
    <source>
        <dbReference type="ARBA" id="ARBA00023239"/>
    </source>
</evidence>
<dbReference type="NCBIfam" id="TIGR00262">
    <property type="entry name" value="trpA"/>
    <property type="match status" value="1"/>
</dbReference>
<comment type="function">
    <text evidence="1 9">The alpha subunit is responsible for the aldol cleavage of indoleglycerol phosphate to indole and glyceraldehyde 3-phosphate.</text>
</comment>
<reference evidence="11 12" key="2">
    <citation type="journal article" date="2010" name="Stand. Genomic Sci.">
        <title>Complete genome sequence of Syntrophothermus lipocalidus type strain (TGB-C1).</title>
        <authorList>
            <person name="Djao O.D."/>
            <person name="Zhang X."/>
            <person name="Lucas S."/>
            <person name="Lapidus A."/>
            <person name="Del Rio T.G."/>
            <person name="Nolan M."/>
            <person name="Tice H."/>
            <person name="Cheng J.F."/>
            <person name="Han C."/>
            <person name="Tapia R."/>
            <person name="Goodwin L."/>
            <person name="Pitluck S."/>
            <person name="Liolios K."/>
            <person name="Ivanova N."/>
            <person name="Mavromatis K."/>
            <person name="Mikhailova N."/>
            <person name="Ovchinnikova G."/>
            <person name="Pati A."/>
            <person name="Brambilla E."/>
            <person name="Chen A."/>
            <person name="Palaniappan K."/>
            <person name="Land M."/>
            <person name="Hauser L."/>
            <person name="Chang Y.J."/>
            <person name="Jeffries C.D."/>
            <person name="Rohde M."/>
            <person name="Sikorski J."/>
            <person name="Spring S."/>
            <person name="Goker M."/>
            <person name="Detter J.C."/>
            <person name="Woyke T."/>
            <person name="Bristow J."/>
            <person name="Eisen J.A."/>
            <person name="Markowitz V."/>
            <person name="Hugenholtz P."/>
            <person name="Kyrpides N.C."/>
            <person name="Klenk H.P."/>
        </authorList>
    </citation>
    <scope>NUCLEOTIDE SEQUENCE [LARGE SCALE GENOMIC DNA]</scope>
    <source>
        <strain evidence="12">DSM 12680 / TGB-C1</strain>
    </source>
</reference>
<gene>
    <name evidence="9" type="primary">trpA</name>
    <name evidence="11" type="ordered locus">Slip_1749</name>
</gene>
<protein>
    <recommendedName>
        <fullName evidence="9">Tryptophan synthase alpha chain</fullName>
        <ecNumber evidence="9">4.2.1.20</ecNumber>
    </recommendedName>
</protein>
<dbReference type="PANTHER" id="PTHR43406:SF1">
    <property type="entry name" value="TRYPTOPHAN SYNTHASE ALPHA CHAIN, CHLOROPLASTIC"/>
    <property type="match status" value="1"/>
</dbReference>
<dbReference type="UniPathway" id="UPA00035">
    <property type="reaction ID" value="UER00044"/>
</dbReference>
<dbReference type="eggNOG" id="COG0159">
    <property type="taxonomic scope" value="Bacteria"/>
</dbReference>
<name>D7CP70_SYNLT</name>
<dbReference type="RefSeq" id="WP_013175907.1">
    <property type="nucleotide sequence ID" value="NC_014220.1"/>
</dbReference>
<dbReference type="FunFam" id="3.20.20.70:FF:000037">
    <property type="entry name" value="Tryptophan synthase alpha chain"/>
    <property type="match status" value="1"/>
</dbReference>
<dbReference type="KEGG" id="slp:Slip_1749"/>
<dbReference type="AlphaFoldDB" id="D7CP70"/>
<keyword evidence="6 9" id="KW-0057">Aromatic amino acid biosynthesis</keyword>
<evidence type="ECO:0000256" key="9">
    <source>
        <dbReference type="HAMAP-Rule" id="MF_00131"/>
    </source>
</evidence>
<comment type="subunit">
    <text evidence="3 9">Tetramer of two alpha and two beta chains.</text>
</comment>
<evidence type="ECO:0000313" key="11">
    <source>
        <dbReference type="EMBL" id="ADI02505.1"/>
    </source>
</evidence>
<evidence type="ECO:0000256" key="2">
    <source>
        <dbReference type="ARBA" id="ARBA00004733"/>
    </source>
</evidence>
<dbReference type="CDD" id="cd04724">
    <property type="entry name" value="Tryptophan_synthase_alpha"/>
    <property type="match status" value="1"/>
</dbReference>
<keyword evidence="7 9" id="KW-0456">Lyase</keyword>
<dbReference type="STRING" id="643648.Slip_1749"/>
<evidence type="ECO:0000256" key="8">
    <source>
        <dbReference type="ARBA" id="ARBA00049047"/>
    </source>
</evidence>
<comment type="pathway">
    <text evidence="2 9">Amino-acid biosynthesis; L-tryptophan biosynthesis; L-tryptophan from chorismate: step 5/5.</text>
</comment>
<evidence type="ECO:0000256" key="6">
    <source>
        <dbReference type="ARBA" id="ARBA00023141"/>
    </source>
</evidence>
<evidence type="ECO:0000256" key="5">
    <source>
        <dbReference type="ARBA" id="ARBA00022822"/>
    </source>
</evidence>
<evidence type="ECO:0000256" key="3">
    <source>
        <dbReference type="ARBA" id="ARBA00011270"/>
    </source>
</evidence>
<dbReference type="InterPro" id="IPR011060">
    <property type="entry name" value="RibuloseP-bd_barrel"/>
</dbReference>
<reference evidence="12" key="1">
    <citation type="journal article" date="2010" name="Stand. Genomic Sci.">
        <title>Complete genome sequence of Syntrophothermus lipocalidus type strain (TGB-C1T).</title>
        <authorList>
            <consortium name="US DOE Joint Genome Institute (JGI-PGF)"/>
            <person name="Djao O."/>
            <person name="Zhang X."/>
            <person name="Lucas S."/>
            <person name="Lapidus A."/>
            <person name="Glavina Del Rio T."/>
            <person name="Nolan M."/>
            <person name="Tice H."/>
            <person name="Cheng J."/>
            <person name="Han C."/>
            <person name="Tapia R."/>
            <person name="Goodwin L."/>
            <person name="Pitluck S."/>
            <person name="Liolios K."/>
            <person name="Ivanova N."/>
            <person name="Mavromatis K."/>
            <person name="Mikhailova N."/>
            <person name="Ovchinnikova G."/>
            <person name="Pati A."/>
            <person name="Brambilla E."/>
            <person name="Chen A."/>
            <person name="Palaniappan K."/>
            <person name="Land M."/>
            <person name="Hauser L."/>
            <person name="Chang Y."/>
            <person name="Jeffries C."/>
            <person name="Rohde M."/>
            <person name="Sikorski J."/>
            <person name="Spring S."/>
            <person name="Goker M."/>
            <person name="Detter J."/>
            <person name="Woyke T."/>
            <person name="Bristow J."/>
            <person name="Eisen J."/>
            <person name="Markowitz V."/>
            <person name="Hugenholtz P."/>
            <person name="Kyrpides N."/>
            <person name="Klenk H."/>
        </authorList>
    </citation>
    <scope>NUCLEOTIDE SEQUENCE [LARGE SCALE GENOMIC DNA]</scope>
    <source>
        <strain evidence="12">DSM 12680 / TGB-C1</strain>
    </source>
</reference>
<keyword evidence="12" id="KW-1185">Reference proteome</keyword>
<feature type="active site" description="Proton acceptor" evidence="9">
    <location>
        <position position="49"/>
    </location>
</feature>
<organism evidence="11 12">
    <name type="scientific">Syntrophothermus lipocalidus (strain DSM 12680 / TGB-C1)</name>
    <dbReference type="NCBI Taxonomy" id="643648"/>
    <lineage>
        <taxon>Bacteria</taxon>
        <taxon>Bacillati</taxon>
        <taxon>Bacillota</taxon>
        <taxon>Clostridia</taxon>
        <taxon>Eubacteriales</taxon>
        <taxon>Syntrophomonadaceae</taxon>
        <taxon>Syntrophothermus</taxon>
    </lineage>
</organism>
<comment type="catalytic activity">
    <reaction evidence="8 9">
        <text>(1S,2R)-1-C-(indol-3-yl)glycerol 3-phosphate + L-serine = D-glyceraldehyde 3-phosphate + L-tryptophan + H2O</text>
        <dbReference type="Rhea" id="RHEA:10532"/>
        <dbReference type="ChEBI" id="CHEBI:15377"/>
        <dbReference type="ChEBI" id="CHEBI:33384"/>
        <dbReference type="ChEBI" id="CHEBI:57912"/>
        <dbReference type="ChEBI" id="CHEBI:58866"/>
        <dbReference type="ChEBI" id="CHEBI:59776"/>
        <dbReference type="EC" id="4.2.1.20"/>
    </reaction>
</comment>
<comment type="similarity">
    <text evidence="9 10">Belongs to the TrpA family.</text>
</comment>
<dbReference type="EMBL" id="CP002048">
    <property type="protein sequence ID" value="ADI02505.1"/>
    <property type="molecule type" value="Genomic_DNA"/>
</dbReference>
<keyword evidence="5 9" id="KW-0822">Tryptophan biosynthesis</keyword>
<dbReference type="SUPFAM" id="SSF51366">
    <property type="entry name" value="Ribulose-phoshate binding barrel"/>
    <property type="match status" value="1"/>
</dbReference>
<keyword evidence="4 9" id="KW-0028">Amino-acid biosynthesis</keyword>
<evidence type="ECO:0000256" key="4">
    <source>
        <dbReference type="ARBA" id="ARBA00022605"/>
    </source>
</evidence>
<dbReference type="EC" id="4.2.1.20" evidence="9"/>
<dbReference type="InterPro" id="IPR013785">
    <property type="entry name" value="Aldolase_TIM"/>
</dbReference>
<dbReference type="Pfam" id="PF00290">
    <property type="entry name" value="Trp_syntA"/>
    <property type="match status" value="1"/>
</dbReference>
<dbReference type="Gene3D" id="3.20.20.70">
    <property type="entry name" value="Aldolase class I"/>
    <property type="match status" value="1"/>
</dbReference>
<dbReference type="InterPro" id="IPR002028">
    <property type="entry name" value="Trp_synthase_suA"/>
</dbReference>